<reference evidence="3 4" key="1">
    <citation type="submission" date="2017-05" db="EMBL/GenBank/DDBJ databases">
        <title>Complete and WGS of Bordetella genogroups.</title>
        <authorList>
            <person name="Spilker T."/>
            <person name="LiPuma J."/>
        </authorList>
    </citation>
    <scope>NUCLEOTIDE SEQUENCE [LARGE SCALE GENOMIC DNA]</scope>
    <source>
        <strain evidence="3 4">AU7206</strain>
    </source>
</reference>
<dbReference type="GO" id="GO:0005829">
    <property type="term" value="C:cytosol"/>
    <property type="evidence" value="ECO:0007669"/>
    <property type="project" value="TreeGrafter"/>
</dbReference>
<keyword evidence="4" id="KW-1185">Reference proteome</keyword>
<protein>
    <recommendedName>
        <fullName evidence="5">Heptosyltransferase</fullName>
    </recommendedName>
</protein>
<evidence type="ECO:0008006" key="5">
    <source>
        <dbReference type="Google" id="ProtNLM"/>
    </source>
</evidence>
<dbReference type="KEGG" id="bgm:CAL15_13745"/>
<dbReference type="SUPFAM" id="SSF53756">
    <property type="entry name" value="UDP-Glycosyltransferase/glycogen phosphorylase"/>
    <property type="match status" value="1"/>
</dbReference>
<accession>A0A1W6ZEQ2</accession>
<evidence type="ECO:0000313" key="4">
    <source>
        <dbReference type="Proteomes" id="UP000194161"/>
    </source>
</evidence>
<dbReference type="Pfam" id="PF01075">
    <property type="entry name" value="Glyco_transf_9"/>
    <property type="match status" value="1"/>
</dbReference>
<dbReference type="Gene3D" id="3.40.50.2000">
    <property type="entry name" value="Glycogen Phosphorylase B"/>
    <property type="match status" value="2"/>
</dbReference>
<dbReference type="GO" id="GO:0008713">
    <property type="term" value="F:ADP-heptose-lipopolysaccharide heptosyltransferase activity"/>
    <property type="evidence" value="ECO:0007669"/>
    <property type="project" value="TreeGrafter"/>
</dbReference>
<dbReference type="InterPro" id="IPR002201">
    <property type="entry name" value="Glyco_trans_9"/>
</dbReference>
<gene>
    <name evidence="3" type="ORF">CAL15_13745</name>
</gene>
<dbReference type="GO" id="GO:0009244">
    <property type="term" value="P:lipopolysaccharide core region biosynthetic process"/>
    <property type="evidence" value="ECO:0007669"/>
    <property type="project" value="TreeGrafter"/>
</dbReference>
<keyword evidence="1" id="KW-0328">Glycosyltransferase</keyword>
<keyword evidence="2" id="KW-0808">Transferase</keyword>
<dbReference type="PANTHER" id="PTHR30160:SF7">
    <property type="entry name" value="ADP-HEPTOSE--LPS HEPTOSYLTRANSFERASE 2"/>
    <property type="match status" value="1"/>
</dbReference>
<dbReference type="Proteomes" id="UP000194161">
    <property type="component" value="Chromosome"/>
</dbReference>
<proteinExistence type="predicted"/>
<dbReference type="EMBL" id="CP021111">
    <property type="protein sequence ID" value="ARP95354.1"/>
    <property type="molecule type" value="Genomic_DNA"/>
</dbReference>
<dbReference type="AlphaFoldDB" id="A0A1W6ZEQ2"/>
<dbReference type="RefSeq" id="WP_086079121.1">
    <property type="nucleotide sequence ID" value="NZ_CP021111.1"/>
</dbReference>
<evidence type="ECO:0000256" key="2">
    <source>
        <dbReference type="ARBA" id="ARBA00022679"/>
    </source>
</evidence>
<dbReference type="CDD" id="cd03789">
    <property type="entry name" value="GT9_LPS_heptosyltransferase"/>
    <property type="match status" value="1"/>
</dbReference>
<dbReference type="InterPro" id="IPR051199">
    <property type="entry name" value="LPS_LOS_Heptosyltrfase"/>
</dbReference>
<organism evidence="3 4">
    <name type="scientific">Bordetella genomosp. 13</name>
    <dbReference type="NCBI Taxonomy" id="463040"/>
    <lineage>
        <taxon>Bacteria</taxon>
        <taxon>Pseudomonadati</taxon>
        <taxon>Pseudomonadota</taxon>
        <taxon>Betaproteobacteria</taxon>
        <taxon>Burkholderiales</taxon>
        <taxon>Alcaligenaceae</taxon>
        <taxon>Bordetella</taxon>
    </lineage>
</organism>
<name>A0A1W6ZEQ2_9BORD</name>
<dbReference type="STRING" id="463040.CAL15_13745"/>
<evidence type="ECO:0000313" key="3">
    <source>
        <dbReference type="EMBL" id="ARP95354.1"/>
    </source>
</evidence>
<sequence>MVPSSTSARGNFLMRQALAAGGAIRKAARHAERSTKRRLLELLAFRDSSRTEKHIDELRGISRIIVIRPNYRIGNAVISTSILEPLQLKYPGATIDFLATDKTTSVFRNLPVGTVAALSRAAISRPWRMVSLLRQLRRGRYDLAVQLEDGSLTGLLISRAIGARYVIGKPKGDACWYDVNVRQDVTHAYDTASVFSRALGVVGCPARPRLVLCPRERSQAAAQLESLGLATARDGRTEPFVAVFVGGHDDKVCPASFWAELFRGLDGGQRRFVVFVGPEEQALAPRIEQALAALPHGRLCRTRPLREFAAMLERASVLVTPDSGPMHIAAALRVPVVAMARSHRSTCFIPDYDDTRTVWNLDVAEALRAIGEVTAGAAAPA</sequence>
<dbReference type="PANTHER" id="PTHR30160">
    <property type="entry name" value="TETRAACYLDISACCHARIDE 4'-KINASE-RELATED"/>
    <property type="match status" value="1"/>
</dbReference>
<evidence type="ECO:0000256" key="1">
    <source>
        <dbReference type="ARBA" id="ARBA00022676"/>
    </source>
</evidence>
<dbReference type="OrthoDB" id="9797795at2"/>